<dbReference type="InterPro" id="IPR006574">
    <property type="entry name" value="PRY"/>
</dbReference>
<dbReference type="AlphaFoldDB" id="S4RIA2"/>
<dbReference type="PROSITE" id="PS50188">
    <property type="entry name" value="B302_SPRY"/>
    <property type="match status" value="1"/>
</dbReference>
<sequence>SPTFDTNSAHNLLQISPDLRMVAVTRDSQRHPNHPLRFEFCPQVLCCESFSSGQHYWEVDLGNKSQCTLGMGDESWCLKKDGTRFSVSHGGVEIPVEVREPLRRVGVLLHWEEGLLEFYRADSMQSLHAIHYRFTLPLHPALGVGGDSMRIIDLS</sequence>
<dbReference type="InterPro" id="IPR013320">
    <property type="entry name" value="ConA-like_dom_sf"/>
</dbReference>
<dbReference type="InterPro" id="IPR003879">
    <property type="entry name" value="Butyrophylin_SPRY"/>
</dbReference>
<evidence type="ECO:0000256" key="3">
    <source>
        <dbReference type="ARBA" id="ARBA00022833"/>
    </source>
</evidence>
<dbReference type="SUPFAM" id="SSF49899">
    <property type="entry name" value="Concanavalin A-like lectins/glucanases"/>
    <property type="match status" value="1"/>
</dbReference>
<evidence type="ECO:0000256" key="1">
    <source>
        <dbReference type="ARBA" id="ARBA00022723"/>
    </source>
</evidence>
<proteinExistence type="predicted"/>
<dbReference type="SMART" id="SM00589">
    <property type="entry name" value="PRY"/>
    <property type="match status" value="1"/>
</dbReference>
<evidence type="ECO:0000259" key="4">
    <source>
        <dbReference type="PROSITE" id="PS50188"/>
    </source>
</evidence>
<evidence type="ECO:0000313" key="5">
    <source>
        <dbReference type="Ensembl" id="ENSPMAP00000004934.1"/>
    </source>
</evidence>
<dbReference type="Pfam" id="PF13765">
    <property type="entry name" value="PRY"/>
    <property type="match status" value="1"/>
</dbReference>
<accession>S4RIA2</accession>
<dbReference type="PRINTS" id="PR01407">
    <property type="entry name" value="BUTYPHLNCDUF"/>
</dbReference>
<reference evidence="5" key="1">
    <citation type="submission" date="2025-08" db="UniProtKB">
        <authorList>
            <consortium name="Ensembl"/>
        </authorList>
    </citation>
    <scope>IDENTIFICATION</scope>
</reference>
<keyword evidence="2" id="KW-0863">Zinc-finger</keyword>
<organism evidence="5">
    <name type="scientific">Petromyzon marinus</name>
    <name type="common">Sea lamprey</name>
    <dbReference type="NCBI Taxonomy" id="7757"/>
    <lineage>
        <taxon>Eukaryota</taxon>
        <taxon>Metazoa</taxon>
        <taxon>Chordata</taxon>
        <taxon>Craniata</taxon>
        <taxon>Vertebrata</taxon>
        <taxon>Cyclostomata</taxon>
        <taxon>Hyperoartia</taxon>
        <taxon>Petromyzontiformes</taxon>
        <taxon>Petromyzontidae</taxon>
        <taxon>Petromyzon</taxon>
    </lineage>
</organism>
<dbReference type="InterPro" id="IPR001870">
    <property type="entry name" value="B30.2/SPRY"/>
</dbReference>
<dbReference type="SMART" id="SM00449">
    <property type="entry name" value="SPRY"/>
    <property type="match status" value="1"/>
</dbReference>
<keyword evidence="3" id="KW-0862">Zinc</keyword>
<dbReference type="InterPro" id="IPR043136">
    <property type="entry name" value="B30.2/SPRY_sf"/>
</dbReference>
<dbReference type="Gene3D" id="2.60.120.920">
    <property type="match status" value="1"/>
</dbReference>
<reference evidence="5" key="2">
    <citation type="submission" date="2025-09" db="UniProtKB">
        <authorList>
            <consortium name="Ensembl"/>
        </authorList>
    </citation>
    <scope>IDENTIFICATION</scope>
</reference>
<dbReference type="InterPro" id="IPR051051">
    <property type="entry name" value="E3_ubiq-ligase_TRIM/RNF"/>
</dbReference>
<dbReference type="InterPro" id="IPR003877">
    <property type="entry name" value="SPRY_dom"/>
</dbReference>
<dbReference type="Ensembl" id="ENSPMAT00000004953.1">
    <property type="protein sequence ID" value="ENSPMAP00000004934.1"/>
    <property type="gene ID" value="ENSPMAG00000004493.1"/>
</dbReference>
<protein>
    <recommendedName>
        <fullName evidence="4">B30.2/SPRY domain-containing protein</fullName>
    </recommendedName>
</protein>
<dbReference type="GeneTree" id="ENSGT01030000234583"/>
<dbReference type="GO" id="GO:0008270">
    <property type="term" value="F:zinc ion binding"/>
    <property type="evidence" value="ECO:0007669"/>
    <property type="project" value="UniProtKB-KW"/>
</dbReference>
<dbReference type="PANTHER" id="PTHR25465">
    <property type="entry name" value="B-BOX DOMAIN CONTAINING"/>
    <property type="match status" value="1"/>
</dbReference>
<feature type="domain" description="B30.2/SPRY" evidence="4">
    <location>
        <begin position="1"/>
        <end position="155"/>
    </location>
</feature>
<dbReference type="GO" id="GO:0005737">
    <property type="term" value="C:cytoplasm"/>
    <property type="evidence" value="ECO:0007669"/>
    <property type="project" value="UniProtKB-ARBA"/>
</dbReference>
<evidence type="ECO:0000256" key="2">
    <source>
        <dbReference type="ARBA" id="ARBA00022771"/>
    </source>
</evidence>
<dbReference type="OMA" id="HAIHYRF"/>
<dbReference type="HOGENOM" id="CLU_013137_7_3_1"/>
<dbReference type="STRING" id="7757.ENSPMAP00000004934"/>
<name>S4RIA2_PETMA</name>
<dbReference type="Pfam" id="PF00622">
    <property type="entry name" value="SPRY"/>
    <property type="match status" value="1"/>
</dbReference>
<keyword evidence="1" id="KW-0479">Metal-binding</keyword>
<dbReference type="PANTHER" id="PTHR25465:SF14">
    <property type="entry name" value="E3 UBIQUITIN-PROTEIN LIGASE TRIM65"/>
    <property type="match status" value="1"/>
</dbReference>